<dbReference type="Proteomes" id="UP000472372">
    <property type="component" value="Chromosome 1"/>
</dbReference>
<name>A0A6S6VGR9_9PLEO</name>
<evidence type="ECO:0000313" key="2">
    <source>
        <dbReference type="Proteomes" id="UP000472372"/>
    </source>
</evidence>
<reference evidence="1" key="1">
    <citation type="submission" date="2021-02" db="EMBL/GenBank/DDBJ databases">
        <authorList>
            <person name="Syme A R."/>
            <person name="Syme A R."/>
            <person name="Moolhuijzen P."/>
        </authorList>
    </citation>
    <scope>NUCLEOTIDE SEQUENCE</scope>
    <source>
        <strain evidence="1">W1-1</strain>
    </source>
</reference>
<dbReference type="AlphaFoldDB" id="A0A6S6VGR9"/>
<protein>
    <submittedName>
        <fullName evidence="1">Uncharacterized protein</fullName>
    </submittedName>
</protein>
<organism evidence="1 2">
    <name type="scientific">Pyrenophora teres f. teres</name>
    <dbReference type="NCBI Taxonomy" id="97479"/>
    <lineage>
        <taxon>Eukaryota</taxon>
        <taxon>Fungi</taxon>
        <taxon>Dikarya</taxon>
        <taxon>Ascomycota</taxon>
        <taxon>Pezizomycotina</taxon>
        <taxon>Dothideomycetes</taxon>
        <taxon>Pleosporomycetidae</taxon>
        <taxon>Pleosporales</taxon>
        <taxon>Pleosporineae</taxon>
        <taxon>Pleosporaceae</taxon>
        <taxon>Pyrenophora</taxon>
    </lineage>
</organism>
<gene>
    <name evidence="1" type="ORF">PTTW11_00821</name>
</gene>
<sequence length="275" mass="32463">MKQLALAERVAAFQDSSLKIPRAGYPLPDAAWYRNCDPKTGTHIPMTFSKERFVQGFNLTCGEYYILRDHLVKALRKDNIYKKKFNDPNVDYDHLWPIFDDLNRHPLLQNDAHVGWRHHMLFRWVTVTAAWITQLEKKIPDVNTYPFLPAENWKWGRADLSPKKKAPYVLYKHINIRFVGKREEVVIIRVIDLMEKDERPKMGDMTDLNLDRIRFTRLIERLHENTAVEFEDNDKIFFLHASAGNRYVTIGNDRQLAYALQLLRIRGSSKVELRL</sequence>
<dbReference type="EMBL" id="HG992977">
    <property type="protein sequence ID" value="CAE6998997.1"/>
    <property type="molecule type" value="Genomic_DNA"/>
</dbReference>
<accession>A0A6S6VGR9</accession>
<evidence type="ECO:0000313" key="1">
    <source>
        <dbReference type="EMBL" id="CAE6998997.1"/>
    </source>
</evidence>
<proteinExistence type="predicted"/>